<feature type="repeat" description="Pumilio" evidence="4">
    <location>
        <begin position="491"/>
        <end position="526"/>
    </location>
</feature>
<name>A0A9Q0QPL7_9MAGN</name>
<sequence length="656" mass="73743">MESRNDEEGLQKLFGEIMFDMSPSSVVDHHNQYFQQMLYLNNTINNVNNNNTVFPAATQNPFSLETFSHPSAFGRPPSSSSSHQSPFVSSAHPSFSSSVSSASVFGNPALMDTVIGHGQGFPSLFYQQLQETVIDLQRLRLQEDNAGQMAAFMRARAPPSVPTESFAVPGSNPFSIMDASVNGCAMSCCRYQARNKCCLQHPIQSSHENAKRSPMMMMPRSNRDGFRLDFDGHCRVAAEHGQLLETDNPNTLRSPLFNQSLHFLQFSSLDDLRGRMVTVAMDQHGCRFLQKKFEEGRAEEIEIIFAEVKDHVDELMVHPFGNYLVQRIFEVCTEEQKMEILCTITKEELQLVTICLDMHGTRAVQKLLEHLTTPEQISCVMLALRPGTVILSKDGNGHHVIQHCLQRFSNENNKYLLNTVADHCVDIATDSNGCCVLQHCVRHAQGEPRERLFSEITANALVLAQDPYGNYVVQYILGLKIPHVMAAVLRQLKGNYLSLSLQKFSSHVVEKCLKESAEEQATRIIKELLSSSKFVGLLENAYGNYVVQSALLVSKGDTYKSIVQLVQRYGPSIRSNPYGKRILDRINARRIVKETLVDVSTDAMGRIFSFANTIVLPLQRAKLASYQNMDVEKRCWPFLADLCCQHIICLVFFVSL</sequence>
<feature type="repeat" description="Pumilio" evidence="4">
    <location>
        <begin position="419"/>
        <end position="454"/>
    </location>
</feature>
<dbReference type="Proteomes" id="UP001141806">
    <property type="component" value="Unassembled WGS sequence"/>
</dbReference>
<evidence type="ECO:0000256" key="1">
    <source>
        <dbReference type="ARBA" id="ARBA00022737"/>
    </source>
</evidence>
<dbReference type="InterPro" id="IPR033133">
    <property type="entry name" value="PUM-HD"/>
</dbReference>
<dbReference type="GO" id="GO:0003729">
    <property type="term" value="F:mRNA binding"/>
    <property type="evidence" value="ECO:0007669"/>
    <property type="project" value="TreeGrafter"/>
</dbReference>
<reference evidence="7" key="1">
    <citation type="journal article" date="2023" name="Plant J.">
        <title>The genome of the king protea, Protea cynaroides.</title>
        <authorList>
            <person name="Chang J."/>
            <person name="Duong T.A."/>
            <person name="Schoeman C."/>
            <person name="Ma X."/>
            <person name="Roodt D."/>
            <person name="Barker N."/>
            <person name="Li Z."/>
            <person name="Van de Peer Y."/>
            <person name="Mizrachi E."/>
        </authorList>
    </citation>
    <scope>NUCLEOTIDE SEQUENCE</scope>
    <source>
        <tissue evidence="7">Young leaves</tissue>
    </source>
</reference>
<feature type="repeat" description="Pumilio" evidence="4">
    <location>
        <begin position="307"/>
        <end position="342"/>
    </location>
</feature>
<dbReference type="EMBL" id="JAMYWD010000007">
    <property type="protein sequence ID" value="KAJ4967198.1"/>
    <property type="molecule type" value="Genomic_DNA"/>
</dbReference>
<evidence type="ECO:0000313" key="8">
    <source>
        <dbReference type="Proteomes" id="UP001141806"/>
    </source>
</evidence>
<feature type="repeat" description="Pumilio" evidence="4">
    <location>
        <begin position="527"/>
        <end position="564"/>
    </location>
</feature>
<dbReference type="InterPro" id="IPR001313">
    <property type="entry name" value="Pumilio_RNA-bd_rpt"/>
</dbReference>
<evidence type="ECO:0000256" key="4">
    <source>
        <dbReference type="PROSITE-ProRule" id="PRU00317"/>
    </source>
</evidence>
<comment type="function">
    <text evidence="3">Sequence-specific RNA-binding protein that regulates translation and mRNA stability by binding the 3'-UTR of target mRNAs.</text>
</comment>
<feature type="region of interest" description="Disordered" evidence="5">
    <location>
        <begin position="67"/>
        <end position="87"/>
    </location>
</feature>
<feature type="repeat" description="Pumilio" evidence="4">
    <location>
        <begin position="383"/>
        <end position="418"/>
    </location>
</feature>
<dbReference type="Gene3D" id="1.25.10.10">
    <property type="entry name" value="Leucine-rich Repeat Variant"/>
    <property type="match status" value="1"/>
</dbReference>
<dbReference type="InterPro" id="IPR011989">
    <property type="entry name" value="ARM-like"/>
</dbReference>
<feature type="repeat" description="Pumilio" evidence="4">
    <location>
        <begin position="343"/>
        <end position="382"/>
    </location>
</feature>
<feature type="repeat" description="Pumilio" evidence="4">
    <location>
        <begin position="271"/>
        <end position="306"/>
    </location>
</feature>
<dbReference type="CDD" id="cd07920">
    <property type="entry name" value="Pumilio"/>
    <property type="match status" value="1"/>
</dbReference>
<dbReference type="InterPro" id="IPR033712">
    <property type="entry name" value="Pumilio_RNA-bd"/>
</dbReference>
<dbReference type="InterPro" id="IPR016024">
    <property type="entry name" value="ARM-type_fold"/>
</dbReference>
<keyword evidence="8" id="KW-1185">Reference proteome</keyword>
<evidence type="ECO:0000313" key="7">
    <source>
        <dbReference type="EMBL" id="KAJ4967198.1"/>
    </source>
</evidence>
<evidence type="ECO:0000256" key="2">
    <source>
        <dbReference type="ARBA" id="ARBA00022845"/>
    </source>
</evidence>
<gene>
    <name evidence="7" type="ORF">NE237_019047</name>
</gene>
<evidence type="ECO:0000256" key="3">
    <source>
        <dbReference type="ARBA" id="ARBA00058490"/>
    </source>
</evidence>
<dbReference type="PANTHER" id="PTHR12537">
    <property type="entry name" value="RNA BINDING PROTEIN PUMILIO-RELATED"/>
    <property type="match status" value="1"/>
</dbReference>
<accession>A0A9Q0QPL7</accession>
<dbReference type="SUPFAM" id="SSF48371">
    <property type="entry name" value="ARM repeat"/>
    <property type="match status" value="1"/>
</dbReference>
<dbReference type="OrthoDB" id="668540at2759"/>
<comment type="caution">
    <text evidence="7">The sequence shown here is derived from an EMBL/GenBank/DDBJ whole genome shotgun (WGS) entry which is preliminary data.</text>
</comment>
<feature type="repeat" description="Pumilio" evidence="4">
    <location>
        <begin position="455"/>
        <end position="490"/>
    </location>
</feature>
<dbReference type="FunFam" id="1.25.10.10:FF:000237">
    <property type="entry name" value="Pumilio homolog 9"/>
    <property type="match status" value="1"/>
</dbReference>
<dbReference type="Pfam" id="PF00806">
    <property type="entry name" value="PUF"/>
    <property type="match status" value="8"/>
</dbReference>
<dbReference type="SMART" id="SM00025">
    <property type="entry name" value="Pumilio"/>
    <property type="match status" value="8"/>
</dbReference>
<dbReference type="PANTHER" id="PTHR12537:SF63">
    <property type="entry name" value="PUMILIO HOMOLOG 15"/>
    <property type="match status" value="1"/>
</dbReference>
<dbReference type="PROSITE" id="PS50303">
    <property type="entry name" value="PUM_HD"/>
    <property type="match status" value="1"/>
</dbReference>
<dbReference type="PROSITE" id="PS50302">
    <property type="entry name" value="PUM"/>
    <property type="match status" value="8"/>
</dbReference>
<keyword evidence="2" id="KW-0810">Translation regulation</keyword>
<evidence type="ECO:0000259" key="6">
    <source>
        <dbReference type="PROSITE" id="PS50303"/>
    </source>
</evidence>
<dbReference type="GO" id="GO:0005737">
    <property type="term" value="C:cytoplasm"/>
    <property type="evidence" value="ECO:0007669"/>
    <property type="project" value="TreeGrafter"/>
</dbReference>
<dbReference type="AlphaFoldDB" id="A0A9Q0QPL7"/>
<dbReference type="GO" id="GO:0006417">
    <property type="term" value="P:regulation of translation"/>
    <property type="evidence" value="ECO:0007669"/>
    <property type="project" value="UniProtKB-KW"/>
</dbReference>
<keyword evidence="1" id="KW-0677">Repeat</keyword>
<evidence type="ECO:0000256" key="5">
    <source>
        <dbReference type="SAM" id="MobiDB-lite"/>
    </source>
</evidence>
<proteinExistence type="predicted"/>
<protein>
    <recommendedName>
        <fullName evidence="6">PUM-HD domain-containing protein</fullName>
    </recommendedName>
</protein>
<feature type="domain" description="PUM-HD" evidence="6">
    <location>
        <begin position="248"/>
        <end position="590"/>
    </location>
</feature>
<organism evidence="7 8">
    <name type="scientific">Protea cynaroides</name>
    <dbReference type="NCBI Taxonomy" id="273540"/>
    <lineage>
        <taxon>Eukaryota</taxon>
        <taxon>Viridiplantae</taxon>
        <taxon>Streptophyta</taxon>
        <taxon>Embryophyta</taxon>
        <taxon>Tracheophyta</taxon>
        <taxon>Spermatophyta</taxon>
        <taxon>Magnoliopsida</taxon>
        <taxon>Proteales</taxon>
        <taxon>Proteaceae</taxon>
        <taxon>Protea</taxon>
    </lineage>
</organism>
<feature type="compositionally biased region" description="Low complexity" evidence="5">
    <location>
        <begin position="70"/>
        <end position="87"/>
    </location>
</feature>